<feature type="compositionally biased region" description="Basic and acidic residues" evidence="1">
    <location>
        <begin position="96"/>
        <end position="108"/>
    </location>
</feature>
<organism evidence="2 3">
    <name type="scientific">Crenichthys baileyi</name>
    <name type="common">White River springfish</name>
    <dbReference type="NCBI Taxonomy" id="28760"/>
    <lineage>
        <taxon>Eukaryota</taxon>
        <taxon>Metazoa</taxon>
        <taxon>Chordata</taxon>
        <taxon>Craniata</taxon>
        <taxon>Vertebrata</taxon>
        <taxon>Euteleostomi</taxon>
        <taxon>Actinopterygii</taxon>
        <taxon>Neopterygii</taxon>
        <taxon>Teleostei</taxon>
        <taxon>Neoteleostei</taxon>
        <taxon>Acanthomorphata</taxon>
        <taxon>Ovalentaria</taxon>
        <taxon>Atherinomorphae</taxon>
        <taxon>Cyprinodontiformes</taxon>
        <taxon>Goodeidae</taxon>
        <taxon>Crenichthys</taxon>
    </lineage>
</organism>
<dbReference type="EMBL" id="JAHHUM010000913">
    <property type="protein sequence ID" value="KAK5615986.1"/>
    <property type="molecule type" value="Genomic_DNA"/>
</dbReference>
<evidence type="ECO:0000313" key="2">
    <source>
        <dbReference type="EMBL" id="KAK5615986.1"/>
    </source>
</evidence>
<protein>
    <submittedName>
        <fullName evidence="2">Uncharacterized protein</fullName>
    </submittedName>
</protein>
<dbReference type="AlphaFoldDB" id="A0AAV9S3Y7"/>
<evidence type="ECO:0000313" key="3">
    <source>
        <dbReference type="Proteomes" id="UP001311232"/>
    </source>
</evidence>
<comment type="caution">
    <text evidence="2">The sequence shown here is derived from an EMBL/GenBank/DDBJ whole genome shotgun (WGS) entry which is preliminary data.</text>
</comment>
<name>A0AAV9S3Y7_9TELE</name>
<sequence length="299" mass="31909">MTEAKQRLLKEQKHKVQACDQEVVPSRHKVLAGTRTCNTESWAVGGEGEEAGGQDVEADRGVETVAAGDDIGNLQVDQEAGRAEGNLGGALNQDVEAARPRAPPEHDLANPQRQKQSRRDPRKPMQHLGTLGGQNKDKLHLEPLRARIRRRLLLEPFVTGFRNQDGDQFPTEPLEGLCVTSEHRSGASKDSIGGAAASLGDSAVANEDAGILAAASPSAGRETTAPDVSAWDMGDSSPAKRLEAAPRLRFLRREEDMDLTAGAEESSPHRYPGVGLPHAPSVPAAEETAKPPDLQADVS</sequence>
<feature type="region of interest" description="Disordered" evidence="1">
    <location>
        <begin position="80"/>
        <end position="140"/>
    </location>
</feature>
<evidence type="ECO:0000256" key="1">
    <source>
        <dbReference type="SAM" id="MobiDB-lite"/>
    </source>
</evidence>
<keyword evidence="3" id="KW-1185">Reference proteome</keyword>
<feature type="region of interest" description="Disordered" evidence="1">
    <location>
        <begin position="213"/>
        <end position="299"/>
    </location>
</feature>
<gene>
    <name evidence="2" type="ORF">CRENBAI_019222</name>
</gene>
<proteinExistence type="predicted"/>
<accession>A0AAV9S3Y7</accession>
<feature type="compositionally biased region" description="Basic and acidic residues" evidence="1">
    <location>
        <begin position="238"/>
        <end position="255"/>
    </location>
</feature>
<reference evidence="2 3" key="1">
    <citation type="submission" date="2021-06" db="EMBL/GenBank/DDBJ databases">
        <authorList>
            <person name="Palmer J.M."/>
        </authorList>
    </citation>
    <scope>NUCLEOTIDE SEQUENCE [LARGE SCALE GENOMIC DNA]</scope>
    <source>
        <strain evidence="2 3">MEX-2019</strain>
        <tissue evidence="2">Muscle</tissue>
    </source>
</reference>
<dbReference type="Proteomes" id="UP001311232">
    <property type="component" value="Unassembled WGS sequence"/>
</dbReference>